<organism evidence="9 10">
    <name type="scientific">Symbiochloris irregularis</name>
    <dbReference type="NCBI Taxonomy" id="706552"/>
    <lineage>
        <taxon>Eukaryota</taxon>
        <taxon>Viridiplantae</taxon>
        <taxon>Chlorophyta</taxon>
        <taxon>core chlorophytes</taxon>
        <taxon>Trebouxiophyceae</taxon>
        <taxon>Trebouxiales</taxon>
        <taxon>Trebouxiaceae</taxon>
        <taxon>Symbiochloris</taxon>
    </lineage>
</organism>
<dbReference type="GO" id="GO:0000462">
    <property type="term" value="P:maturation of SSU-rRNA from tricistronic rRNA transcript (SSU-rRNA, 5.8S rRNA, LSU-rRNA)"/>
    <property type="evidence" value="ECO:0007669"/>
    <property type="project" value="TreeGrafter"/>
</dbReference>
<protein>
    <recommendedName>
        <fullName evidence="3">rRNA-processing protein EFG1</fullName>
    </recommendedName>
    <alternativeName>
        <fullName evidence="4">rRNA-processing protein efg1</fullName>
    </alternativeName>
</protein>
<evidence type="ECO:0000256" key="4">
    <source>
        <dbReference type="ARBA" id="ARBA00019827"/>
    </source>
</evidence>
<evidence type="ECO:0000256" key="3">
    <source>
        <dbReference type="ARBA" id="ARBA00018689"/>
    </source>
</evidence>
<dbReference type="PANTHER" id="PTHR33911:SF1">
    <property type="entry name" value="RRNA-PROCESSING PROTEIN EFG1"/>
    <property type="match status" value="1"/>
</dbReference>
<feature type="region of interest" description="Disordered" evidence="8">
    <location>
        <begin position="1"/>
        <end position="34"/>
    </location>
</feature>
<accession>A0AAW1NZV4</accession>
<dbReference type="InterPro" id="IPR050786">
    <property type="entry name" value="EFG1_rRNA-proc"/>
</dbReference>
<evidence type="ECO:0000256" key="5">
    <source>
        <dbReference type="ARBA" id="ARBA00022552"/>
    </source>
</evidence>
<keyword evidence="7" id="KW-0539">Nucleus</keyword>
<evidence type="ECO:0000256" key="6">
    <source>
        <dbReference type="ARBA" id="ARBA00023054"/>
    </source>
</evidence>
<feature type="compositionally biased region" description="Polar residues" evidence="8">
    <location>
        <begin position="243"/>
        <end position="252"/>
    </location>
</feature>
<keyword evidence="10" id="KW-1185">Reference proteome</keyword>
<dbReference type="EMBL" id="JALJOQ010000085">
    <property type="protein sequence ID" value="KAK9800202.1"/>
    <property type="molecule type" value="Genomic_DNA"/>
</dbReference>
<dbReference type="Proteomes" id="UP001465755">
    <property type="component" value="Unassembled WGS sequence"/>
</dbReference>
<dbReference type="InterPro" id="IPR019310">
    <property type="entry name" value="Efg1"/>
</dbReference>
<dbReference type="Pfam" id="PF10153">
    <property type="entry name" value="Efg1"/>
    <property type="match status" value="1"/>
</dbReference>
<evidence type="ECO:0000256" key="2">
    <source>
        <dbReference type="ARBA" id="ARBA00006916"/>
    </source>
</evidence>
<evidence type="ECO:0000256" key="7">
    <source>
        <dbReference type="ARBA" id="ARBA00023242"/>
    </source>
</evidence>
<evidence type="ECO:0000313" key="10">
    <source>
        <dbReference type="Proteomes" id="UP001465755"/>
    </source>
</evidence>
<feature type="region of interest" description="Disordered" evidence="8">
    <location>
        <begin position="163"/>
        <end position="267"/>
    </location>
</feature>
<dbReference type="AlphaFoldDB" id="A0AAW1NZV4"/>
<dbReference type="GO" id="GO:0005730">
    <property type="term" value="C:nucleolus"/>
    <property type="evidence" value="ECO:0007669"/>
    <property type="project" value="UniProtKB-SubCell"/>
</dbReference>
<gene>
    <name evidence="9" type="ORF">WJX73_008394</name>
</gene>
<comment type="similarity">
    <text evidence="2">Belongs to the EFG1 family.</text>
</comment>
<keyword evidence="6" id="KW-0175">Coiled coil</keyword>
<comment type="subcellular location">
    <subcellularLocation>
        <location evidence="1">Nucleus</location>
        <location evidence="1">Nucleolus</location>
    </subcellularLocation>
</comment>
<feature type="compositionally biased region" description="Polar residues" evidence="8">
    <location>
        <begin position="185"/>
        <end position="194"/>
    </location>
</feature>
<name>A0AAW1NZV4_9CHLO</name>
<evidence type="ECO:0000313" key="9">
    <source>
        <dbReference type="EMBL" id="KAK9800202.1"/>
    </source>
</evidence>
<dbReference type="GO" id="GO:0030688">
    <property type="term" value="C:preribosome, small subunit precursor"/>
    <property type="evidence" value="ECO:0007669"/>
    <property type="project" value="TreeGrafter"/>
</dbReference>
<proteinExistence type="inferred from homology"/>
<dbReference type="PANTHER" id="PTHR33911">
    <property type="entry name" value="RRNA-PROCESSING PROTEIN EFG1"/>
    <property type="match status" value="1"/>
</dbReference>
<evidence type="ECO:0000256" key="8">
    <source>
        <dbReference type="SAM" id="MobiDB-lite"/>
    </source>
</evidence>
<sequence>MSAPKGPASRKRKAELSAAATGRKAKKSKSVKNQIRSLQRLLKAELPAKARAKNQQKVKELEDVFLGNKQQERERRLAVKYHKVRFFERVKLERQLKQLSAQKLQLTDTSQQEAADQRLKQLQDDLQYVKFFPKGQKYISILKQAQTPEDQTRLDQQRLILRQQARQRQSDEAMLAEADEGRSIPSATAVQPHTAQDDADSSSPFDDLFGAEGLGNSKRKQQGATASASPGIPRAGPDASPASALQVSNRQPATAKRKAQQSAGTKLDSVRASLAIHNVIALTRLFEQLVPSDHTAISNMPDTDMC</sequence>
<keyword evidence="5" id="KW-0698">rRNA processing</keyword>
<evidence type="ECO:0000256" key="1">
    <source>
        <dbReference type="ARBA" id="ARBA00004604"/>
    </source>
</evidence>
<comment type="caution">
    <text evidence="9">The sequence shown here is derived from an EMBL/GenBank/DDBJ whole genome shotgun (WGS) entry which is preliminary data.</text>
</comment>
<reference evidence="9 10" key="1">
    <citation type="journal article" date="2024" name="Nat. Commun.">
        <title>Phylogenomics reveals the evolutionary origins of lichenization in chlorophyte algae.</title>
        <authorList>
            <person name="Puginier C."/>
            <person name="Libourel C."/>
            <person name="Otte J."/>
            <person name="Skaloud P."/>
            <person name="Haon M."/>
            <person name="Grisel S."/>
            <person name="Petersen M."/>
            <person name="Berrin J.G."/>
            <person name="Delaux P.M."/>
            <person name="Dal Grande F."/>
            <person name="Keller J."/>
        </authorList>
    </citation>
    <scope>NUCLEOTIDE SEQUENCE [LARGE SCALE GENOMIC DNA]</scope>
    <source>
        <strain evidence="9 10">SAG 2036</strain>
    </source>
</reference>